<evidence type="ECO:0000313" key="1">
    <source>
        <dbReference type="EMBL" id="EKF43304.1"/>
    </source>
</evidence>
<reference evidence="1 2" key="1">
    <citation type="journal article" date="2012" name="J. Bacteriol.">
        <title>Genome Sequence of Nitratireductor indicus Type Strain C115.</title>
        <authorList>
            <person name="Lai Q."/>
            <person name="Li G."/>
            <person name="Yu Z."/>
            <person name="Shao Z."/>
        </authorList>
    </citation>
    <scope>NUCLEOTIDE SEQUENCE [LARGE SCALE GENOMIC DNA]</scope>
    <source>
        <strain evidence="1 2">C115</strain>
    </source>
</reference>
<gene>
    <name evidence="1" type="ORF">NA8A_04713</name>
</gene>
<accession>K2NZF3</accession>
<comment type="caution">
    <text evidence="1">The sequence shown here is derived from an EMBL/GenBank/DDBJ whole genome shotgun (WGS) entry which is preliminary data.</text>
</comment>
<sequence length="74" mass="8444">MRGRIQSLNNWTPKRAHTFAMRRIEKIRHLLIEIGAAYGDVDEMVVQEADQLLHGAFVDLEEALDDALAEGRKL</sequence>
<proteinExistence type="predicted"/>
<dbReference type="RefSeq" id="WP_009449494.1">
    <property type="nucleotide sequence ID" value="NZ_AMSI01000003.1"/>
</dbReference>
<dbReference type="EMBL" id="AMSI01000003">
    <property type="protein sequence ID" value="EKF43304.1"/>
    <property type="molecule type" value="Genomic_DNA"/>
</dbReference>
<organism evidence="1 2">
    <name type="scientific">Nitratireductor indicus C115</name>
    <dbReference type="NCBI Taxonomy" id="1231190"/>
    <lineage>
        <taxon>Bacteria</taxon>
        <taxon>Pseudomonadati</taxon>
        <taxon>Pseudomonadota</taxon>
        <taxon>Alphaproteobacteria</taxon>
        <taxon>Hyphomicrobiales</taxon>
        <taxon>Phyllobacteriaceae</taxon>
        <taxon>Nitratireductor</taxon>
    </lineage>
</organism>
<protein>
    <submittedName>
        <fullName evidence="1">Uncharacterized protein</fullName>
    </submittedName>
</protein>
<dbReference type="PATRIC" id="fig|1231190.3.peg.984"/>
<evidence type="ECO:0000313" key="2">
    <source>
        <dbReference type="Proteomes" id="UP000007374"/>
    </source>
</evidence>
<name>K2NZF3_9HYPH</name>
<keyword evidence="2" id="KW-1185">Reference proteome</keyword>
<dbReference type="OrthoDB" id="8456545at2"/>
<dbReference type="Proteomes" id="UP000007374">
    <property type="component" value="Unassembled WGS sequence"/>
</dbReference>
<dbReference type="AlphaFoldDB" id="K2NZF3"/>
<dbReference type="STRING" id="721133.SAMN05216176_101365"/>